<keyword evidence="11" id="KW-0732">Signal</keyword>
<dbReference type="GO" id="GO:0046872">
    <property type="term" value="F:metal ion binding"/>
    <property type="evidence" value="ECO:0007669"/>
    <property type="project" value="UniProtKB-KW"/>
</dbReference>
<keyword evidence="3" id="KW-0813">Transport</keyword>
<sequence>MRILALVVAALLAAAATAHEHHGEAPTCAGGGSGRVLAEFRPGEVTLDGHPADWDGVEASEFALLPALDPDEDKAYAGGKVFVKAVHDGVNIFFMLKVDGDYTYTKGCVVLTSEQVTCAFDWLVEHYSENKKCPSVALMFQIGEKATYYNMGGCKDMPGSCTSKSCRGQEVDIMHFSVGNAIPGRLYGGNHIDNADGNGGDRFGHLVDLYAWNPHCRYLDGIGPKENNSNAQNDWHGAWWHSSLTFHSGFVDDDSPYGKQDEKGTYYFEFSRPLRTMDRLQQDAQFTIGGPNSMAVAFWYPNDGKPWSKSEHYSASCDWLVLDIQPSMEAAHYRPAPNRSWDAATAFALLLSDVCNACFSELEDQLAACFPETVQTSSKARRPSRFLVFWQAVEAHDKRTRKQQPAVASPIHHHQSPPSTIHQPARLHGLRVLASVAAAWQGFRGSRHHQWLSSNQALTTPASLGIPLLYPMADPADAAAAGNEDDVEDLYADLDDQVAAALAAAGESGGSNPATDGEAEAEAPGAHHTEADANEAVDLGDGTAGYISSDEESEDDLHIVLNEDGAAPPPPPPAGRCEEGSEEGQVSGSCVKGLPTDGGRGKLIPPHKGIERDLEGNKLGELHRKGFFEKTTAPITGQGDRGHQHAFQKEFNFFLPRNRTVFDVDIEAFQEKPWRHHGVDLMDYFNFGLDEEGWRKYCFDMEHFRHGTRTLANESSGLQQEFHYNLGLSKSVPKSEIYSVLKEGNGLAKPKGRAIHVEGGMHERLPSADMWPPRQRDSDVIQVNMMFPPSNRSSSDDRSTVNDKCITTKRCGPSSNHPGVDEYLKETSSVVDRVVDKEVRKRGSSECTRSKTVLGDSACAGAQSSTPDNSDMLSEESTEDFHFKRKRGKSNSNAFYVETNCKDEHVLSDFCRHASKSDQESSKGESHRYTPSPADDRYQKATKRQRMDEAGACISSRSLNNCQSDRHLHESGHRAKKELKRQSLAGGKHALFEIQENTTDNYSSRYARKHKHKRSSSTFLGTNYRVHNQLCEKQEYLPLGRAALRNDEQCSADYNQRHRRSWREINDAEDIVECYSARRWQQRHDDLHGSHSMLKAEVCDDIDGHMYRERRYEETRKIRHDRNGDDEFFHYTDYRFGKVLDPEDRRRCRSQSADSSDEHFRRSEHLVFDHFTHPDQLMLSRQANDNHRKSEKGWPGPAASLTFMRSRNRFIDNERIQNGKMKYNHDGYYEKKRQHDSVFDVDDIQQPALYTGSVAETGQCIRPVKRRVHADHSMNRKDRFNSSYQKGRRLMHGRSMISDRDLYVAEMHNSPKDIDVEAMCSPNDMRNSNNIPNIYDKIRHEVVNLQPRDTDNMLLIHRKRKFKRQGIEIRRVVESDSEGCLPADSDLHGSKHKNIHQKVRKPRAFRISRNQASEKSKQQKQQHVSNNQEYEEIEEGELIEQDHQDTASRSKSNNQREVVLKSVIEASSACQGGVINATSNDADCSNGATGECDNKHILEVMKKMQKRSERFKASIAPQKEEDEDRKESLAVTCDVDDIKNQRPARKRLWGCSG</sequence>
<evidence type="ECO:0000256" key="2">
    <source>
        <dbReference type="ARBA" id="ARBA00007459"/>
    </source>
</evidence>
<feature type="compositionally biased region" description="Basic residues" evidence="10">
    <location>
        <begin position="1390"/>
        <end position="1406"/>
    </location>
</feature>
<evidence type="ECO:0000256" key="7">
    <source>
        <dbReference type="ARBA" id="ARBA00022982"/>
    </source>
</evidence>
<evidence type="ECO:0000256" key="4">
    <source>
        <dbReference type="ARBA" id="ARBA00022617"/>
    </source>
</evidence>
<dbReference type="eggNOG" id="KOG1049">
    <property type="taxonomic scope" value="Eukaryota"/>
</dbReference>
<feature type="region of interest" description="Disordered" evidence="10">
    <location>
        <begin position="915"/>
        <end position="946"/>
    </location>
</feature>
<evidence type="ECO:0000256" key="8">
    <source>
        <dbReference type="ARBA" id="ARBA00023004"/>
    </source>
</evidence>
<reference evidence="13" key="1">
    <citation type="submission" date="2015-04" db="UniProtKB">
        <authorList>
            <consortium name="EnsemblPlants"/>
        </authorList>
    </citation>
    <scope>IDENTIFICATION</scope>
</reference>
<feature type="region of interest" description="Disordered" evidence="10">
    <location>
        <begin position="401"/>
        <end position="421"/>
    </location>
</feature>
<dbReference type="GO" id="GO:0006397">
    <property type="term" value="P:mRNA processing"/>
    <property type="evidence" value="ECO:0007669"/>
    <property type="project" value="UniProtKB-KW"/>
</dbReference>
<name>A0A0E0CZK3_9ORYZ</name>
<dbReference type="InterPro" id="IPR019020">
    <property type="entry name" value="Cyt-c552/DMSO_Rdtase_haem-bd"/>
</dbReference>
<feature type="region of interest" description="Disordered" evidence="10">
    <location>
        <begin position="858"/>
        <end position="885"/>
    </location>
</feature>
<evidence type="ECO:0000313" key="13">
    <source>
        <dbReference type="EnsemblPlants" id="OMERI03G13550.1"/>
    </source>
</evidence>
<dbReference type="Proteomes" id="UP000008021">
    <property type="component" value="Chromosome 3"/>
</dbReference>
<dbReference type="SMART" id="SM00887">
    <property type="entry name" value="EB_dh"/>
    <property type="match status" value="1"/>
</dbReference>
<feature type="region of interest" description="Disordered" evidence="10">
    <location>
        <begin position="1509"/>
        <end position="1529"/>
    </location>
</feature>
<evidence type="ECO:0000256" key="6">
    <source>
        <dbReference type="ARBA" id="ARBA00022723"/>
    </source>
</evidence>
<dbReference type="GO" id="GO:0020037">
    <property type="term" value="F:heme binding"/>
    <property type="evidence" value="ECO:0007669"/>
    <property type="project" value="InterPro"/>
</dbReference>
<feature type="compositionally biased region" description="Low complexity" evidence="10">
    <location>
        <begin position="1419"/>
        <end position="1428"/>
    </location>
</feature>
<dbReference type="Gene3D" id="2.60.40.1190">
    <property type="match status" value="1"/>
</dbReference>
<accession>A0A0E0CZK3</accession>
<dbReference type="InterPro" id="IPR044976">
    <property type="entry name" value="FIPS5/FIPS3-like"/>
</dbReference>
<proteinExistence type="inferred from homology"/>
<keyword evidence="8" id="KW-0408">Iron</keyword>
<feature type="region of interest" description="Disordered" evidence="10">
    <location>
        <begin position="1379"/>
        <end position="1429"/>
    </location>
</feature>
<comment type="similarity">
    <text evidence="2">Belongs to the FIP1 family.</text>
</comment>
<feature type="signal peptide" evidence="11">
    <location>
        <begin position="1"/>
        <end position="18"/>
    </location>
</feature>
<feature type="domain" description="Cytochrome c-552/DMSO reductase-like haem-binding" evidence="12">
    <location>
        <begin position="51"/>
        <end position="314"/>
    </location>
</feature>
<evidence type="ECO:0000256" key="1">
    <source>
        <dbReference type="ARBA" id="ARBA00004123"/>
    </source>
</evidence>
<dbReference type="GO" id="GO:0016607">
    <property type="term" value="C:nuclear speck"/>
    <property type="evidence" value="ECO:0007669"/>
    <property type="project" value="TreeGrafter"/>
</dbReference>
<comment type="subcellular location">
    <subcellularLocation>
        <location evidence="1">Nucleus</location>
    </subcellularLocation>
</comment>
<protein>
    <recommendedName>
        <fullName evidence="12">Cytochrome c-552/DMSO reductase-like haem-binding domain-containing protein</fullName>
    </recommendedName>
</protein>
<reference evidence="13" key="2">
    <citation type="submission" date="2018-05" db="EMBL/GenBank/DDBJ databases">
        <title>OmerRS3 (Oryza meridionalis Reference Sequence Version 3).</title>
        <authorList>
            <person name="Zhang J."/>
            <person name="Kudrna D."/>
            <person name="Lee S."/>
            <person name="Talag J."/>
            <person name="Welchert J."/>
            <person name="Wing R.A."/>
        </authorList>
    </citation>
    <scope>NUCLEOTIDE SEQUENCE [LARGE SCALE GENOMIC DNA]</scope>
    <source>
        <strain evidence="13">cv. OR44</strain>
    </source>
</reference>
<dbReference type="PANTHER" id="PTHR36884">
    <property type="entry name" value="FIP1[III]-LIKE PROTEIN"/>
    <property type="match status" value="1"/>
</dbReference>
<keyword evidence="14" id="KW-1185">Reference proteome</keyword>
<dbReference type="CDD" id="cd00241">
    <property type="entry name" value="DOMON_like"/>
    <property type="match status" value="1"/>
</dbReference>
<dbReference type="Pfam" id="PF09459">
    <property type="entry name" value="EB_dh"/>
    <property type="match status" value="1"/>
</dbReference>
<evidence type="ECO:0000256" key="9">
    <source>
        <dbReference type="ARBA" id="ARBA00023242"/>
    </source>
</evidence>
<dbReference type="InterPro" id="IPR007854">
    <property type="entry name" value="Fip1_dom"/>
</dbReference>
<organism evidence="13">
    <name type="scientific">Oryza meridionalis</name>
    <dbReference type="NCBI Taxonomy" id="40149"/>
    <lineage>
        <taxon>Eukaryota</taxon>
        <taxon>Viridiplantae</taxon>
        <taxon>Streptophyta</taxon>
        <taxon>Embryophyta</taxon>
        <taxon>Tracheophyta</taxon>
        <taxon>Spermatophyta</taxon>
        <taxon>Magnoliopsida</taxon>
        <taxon>Liliopsida</taxon>
        <taxon>Poales</taxon>
        <taxon>Poaceae</taxon>
        <taxon>BOP clade</taxon>
        <taxon>Oryzoideae</taxon>
        <taxon>Oryzeae</taxon>
        <taxon>Oryzinae</taxon>
        <taxon>Oryza</taxon>
    </lineage>
</organism>
<feature type="region of interest" description="Disordered" evidence="10">
    <location>
        <begin position="504"/>
        <end position="612"/>
    </location>
</feature>
<dbReference type="Pfam" id="PF05182">
    <property type="entry name" value="Fip1"/>
    <property type="match status" value="1"/>
</dbReference>
<dbReference type="HOGENOM" id="CLU_003866_0_0_1"/>
<dbReference type="Gramene" id="OMERI03G13550.1">
    <property type="protein sequence ID" value="OMERI03G13550.1"/>
    <property type="gene ID" value="OMERI03G13550"/>
</dbReference>
<dbReference type="GO" id="GO:0003723">
    <property type="term" value="F:RNA binding"/>
    <property type="evidence" value="ECO:0007669"/>
    <property type="project" value="TreeGrafter"/>
</dbReference>
<dbReference type="STRING" id="40149.A0A0E0CZK3"/>
<keyword evidence="9" id="KW-0539">Nucleus</keyword>
<keyword evidence="5" id="KW-0507">mRNA processing</keyword>
<dbReference type="EnsemblPlants" id="OMERI03G13550.1">
    <property type="protein sequence ID" value="OMERI03G13550.1"/>
    <property type="gene ID" value="OMERI03G13550"/>
</dbReference>
<evidence type="ECO:0000256" key="3">
    <source>
        <dbReference type="ARBA" id="ARBA00022448"/>
    </source>
</evidence>
<evidence type="ECO:0000256" key="11">
    <source>
        <dbReference type="SAM" id="SignalP"/>
    </source>
</evidence>
<keyword evidence="6" id="KW-0479">Metal-binding</keyword>
<evidence type="ECO:0000256" key="5">
    <source>
        <dbReference type="ARBA" id="ARBA00022664"/>
    </source>
</evidence>
<evidence type="ECO:0000256" key="10">
    <source>
        <dbReference type="SAM" id="MobiDB-lite"/>
    </source>
</evidence>
<evidence type="ECO:0000259" key="12">
    <source>
        <dbReference type="SMART" id="SM00887"/>
    </source>
</evidence>
<keyword evidence="7" id="KW-0249">Electron transport</keyword>
<feature type="compositionally biased region" description="Polar residues" evidence="10">
    <location>
        <begin position="862"/>
        <end position="872"/>
    </location>
</feature>
<evidence type="ECO:0000313" key="14">
    <source>
        <dbReference type="Proteomes" id="UP000008021"/>
    </source>
</evidence>
<dbReference type="PANTHER" id="PTHR36884:SF6">
    <property type="entry name" value="FIP1[III]-LIKE PROTEIN"/>
    <property type="match status" value="1"/>
</dbReference>
<keyword evidence="4" id="KW-0349">Heme</keyword>
<feature type="chain" id="PRO_5002356547" description="Cytochrome c-552/DMSO reductase-like haem-binding domain-containing protein" evidence="11">
    <location>
        <begin position="19"/>
        <end position="1553"/>
    </location>
</feature>